<protein>
    <recommendedName>
        <fullName evidence="2">Chemotaxis phosphatase CheX-like domain-containing protein</fullName>
    </recommendedName>
</protein>
<dbReference type="GO" id="GO:0006935">
    <property type="term" value="P:chemotaxis"/>
    <property type="evidence" value="ECO:0007669"/>
    <property type="project" value="UniProtKB-KW"/>
</dbReference>
<comment type="caution">
    <text evidence="3">The sequence shown here is derived from an EMBL/GenBank/DDBJ whole genome shotgun (WGS) entry which is preliminary data.</text>
</comment>
<dbReference type="STRING" id="1156417.Y919_08915"/>
<dbReference type="AlphaFoldDB" id="A0A096BGS5"/>
<dbReference type="InterPro" id="IPR038756">
    <property type="entry name" value="CheX-like"/>
</dbReference>
<dbReference type="InterPro" id="IPR028051">
    <property type="entry name" value="CheX-like_dom"/>
</dbReference>
<keyword evidence="1" id="KW-0145">Chemotaxis</keyword>
<dbReference type="SUPFAM" id="SSF103039">
    <property type="entry name" value="CheC-like"/>
    <property type="match status" value="1"/>
</dbReference>
<gene>
    <name evidence="3" type="ORF">Y919_08915</name>
</gene>
<evidence type="ECO:0000256" key="1">
    <source>
        <dbReference type="ARBA" id="ARBA00022500"/>
    </source>
</evidence>
<dbReference type="PANTHER" id="PTHR39452">
    <property type="entry name" value="CHEY-P PHOSPHATASE CHEX"/>
    <property type="match status" value="1"/>
</dbReference>
<dbReference type="Proteomes" id="UP000029622">
    <property type="component" value="Unassembled WGS sequence"/>
</dbReference>
<evidence type="ECO:0000259" key="2">
    <source>
        <dbReference type="Pfam" id="PF13690"/>
    </source>
</evidence>
<reference evidence="3 4" key="1">
    <citation type="submission" date="2013-12" db="EMBL/GenBank/DDBJ databases">
        <title>Draft genome sequence of Caloranaerobacter sp. H53214.</title>
        <authorList>
            <person name="Jiang L.J."/>
            <person name="Shao Z.Z."/>
            <person name="Long M.N."/>
        </authorList>
    </citation>
    <scope>NUCLEOTIDE SEQUENCE [LARGE SCALE GENOMIC DNA]</scope>
    <source>
        <strain evidence="3 4">H53214</strain>
    </source>
</reference>
<dbReference type="Gene3D" id="3.40.1550.10">
    <property type="entry name" value="CheC-like"/>
    <property type="match status" value="1"/>
</dbReference>
<sequence length="159" mass="17562">MDDIIISALIKSGQEIFSQAIRLFVEIEEPYIKKEVELKDDIGIITGLSGNLKGQIIIKLSESISKKIVSSILNDIPIAELDASCVKILCDMNNMLICNAISDIYNTGIAIDLSIPALIYGQDIKYIVSDEVIYCIPFKAGNDIIEVNIILKDNDDKNL</sequence>
<dbReference type="InterPro" id="IPR028976">
    <property type="entry name" value="CheC-like_sf"/>
</dbReference>
<organism evidence="3 4">
    <name type="scientific">Caloranaerobacter azorensis H53214</name>
    <dbReference type="NCBI Taxonomy" id="1156417"/>
    <lineage>
        <taxon>Bacteria</taxon>
        <taxon>Bacillati</taxon>
        <taxon>Bacillota</taxon>
        <taxon>Tissierellia</taxon>
        <taxon>Tissierellales</taxon>
        <taxon>Thermohalobacteraceae</taxon>
        <taxon>Caloranaerobacter</taxon>
    </lineage>
</organism>
<evidence type="ECO:0000313" key="3">
    <source>
        <dbReference type="EMBL" id="KGG79958.1"/>
    </source>
</evidence>
<dbReference type="RefSeq" id="WP_035164097.1">
    <property type="nucleotide sequence ID" value="NZ_AZTB01000047.1"/>
</dbReference>
<name>A0A096BGS5_9FIRM</name>
<feature type="domain" description="Chemotaxis phosphatase CheX-like" evidence="2">
    <location>
        <begin position="43"/>
        <end position="139"/>
    </location>
</feature>
<dbReference type="EMBL" id="AZTB01000047">
    <property type="protein sequence ID" value="KGG79958.1"/>
    <property type="molecule type" value="Genomic_DNA"/>
</dbReference>
<evidence type="ECO:0000313" key="4">
    <source>
        <dbReference type="Proteomes" id="UP000029622"/>
    </source>
</evidence>
<dbReference type="Pfam" id="PF13690">
    <property type="entry name" value="CheX"/>
    <property type="match status" value="1"/>
</dbReference>
<proteinExistence type="predicted"/>
<accession>A0A096BGS5</accession>
<dbReference type="PANTHER" id="PTHR39452:SF1">
    <property type="entry name" value="CHEY-P PHOSPHATASE CHEX"/>
    <property type="match status" value="1"/>
</dbReference>
<dbReference type="CDD" id="cd17906">
    <property type="entry name" value="CheX"/>
    <property type="match status" value="1"/>
</dbReference>